<feature type="compositionally biased region" description="Low complexity" evidence="12">
    <location>
        <begin position="446"/>
        <end position="459"/>
    </location>
</feature>
<evidence type="ECO:0000256" key="1">
    <source>
        <dbReference type="ARBA" id="ARBA00000707"/>
    </source>
</evidence>
<dbReference type="Gene3D" id="6.10.140.2220">
    <property type="match status" value="1"/>
</dbReference>
<feature type="domain" description="USP" evidence="14">
    <location>
        <begin position="597"/>
        <end position="903"/>
    </location>
</feature>
<dbReference type="InterPro" id="IPR002893">
    <property type="entry name" value="Znf_MYND"/>
</dbReference>
<evidence type="ECO:0000256" key="3">
    <source>
        <dbReference type="ARBA" id="ARBA00012759"/>
    </source>
</evidence>
<dbReference type="EC" id="3.4.19.12" evidence="3"/>
<keyword evidence="13" id="KW-0472">Membrane</keyword>
<dbReference type="FunFam" id="3.90.70.10:FF:000026">
    <property type="entry name" value="Ubiquitin carboxyl-terminal hydrolase 15"/>
    <property type="match status" value="1"/>
</dbReference>
<accession>A0A061FEU0</accession>
<feature type="compositionally biased region" description="Basic and acidic residues" evidence="12">
    <location>
        <begin position="1071"/>
        <end position="1090"/>
    </location>
</feature>
<dbReference type="PANTHER" id="PTHR24006:SF874">
    <property type="entry name" value="UBIQUITIN CARBOXYL-TERMINAL HYDROLASE 16"/>
    <property type="match status" value="1"/>
</dbReference>
<dbReference type="STRING" id="3641.A0A061FEU0"/>
<dbReference type="GO" id="GO:0004843">
    <property type="term" value="F:cysteine-type deubiquitinase activity"/>
    <property type="evidence" value="ECO:0000318"/>
    <property type="project" value="GO_Central"/>
</dbReference>
<organism evidence="16 17">
    <name type="scientific">Theobroma cacao</name>
    <name type="common">Cacao</name>
    <name type="synonym">Cocoa</name>
    <dbReference type="NCBI Taxonomy" id="3641"/>
    <lineage>
        <taxon>Eukaryota</taxon>
        <taxon>Viridiplantae</taxon>
        <taxon>Streptophyta</taxon>
        <taxon>Embryophyta</taxon>
        <taxon>Tracheophyta</taxon>
        <taxon>Spermatophyta</taxon>
        <taxon>Magnoliopsida</taxon>
        <taxon>eudicotyledons</taxon>
        <taxon>Gunneridae</taxon>
        <taxon>Pentapetalae</taxon>
        <taxon>rosids</taxon>
        <taxon>malvids</taxon>
        <taxon>Malvales</taxon>
        <taxon>Malvaceae</taxon>
        <taxon>Byttnerioideae</taxon>
        <taxon>Theobroma</taxon>
    </lineage>
</organism>
<feature type="compositionally biased region" description="Polar residues" evidence="12">
    <location>
        <begin position="154"/>
        <end position="171"/>
    </location>
</feature>
<dbReference type="InterPro" id="IPR028889">
    <property type="entry name" value="USP"/>
</dbReference>
<dbReference type="FunFam" id="6.10.140.2220:FF:000006">
    <property type="entry name" value="Ubiquitin carboxyl-terminal hydrolase 15"/>
    <property type="match status" value="1"/>
</dbReference>
<feature type="compositionally biased region" description="Low complexity" evidence="12">
    <location>
        <begin position="193"/>
        <end position="212"/>
    </location>
</feature>
<evidence type="ECO:0000256" key="11">
    <source>
        <dbReference type="PROSITE-ProRule" id="PRU00134"/>
    </source>
</evidence>
<feature type="region of interest" description="Disordered" evidence="12">
    <location>
        <begin position="364"/>
        <end position="396"/>
    </location>
</feature>
<dbReference type="InterPro" id="IPR050164">
    <property type="entry name" value="Peptidase_C19"/>
</dbReference>
<feature type="compositionally biased region" description="Low complexity" evidence="12">
    <location>
        <begin position="1018"/>
        <end position="1040"/>
    </location>
</feature>
<keyword evidence="17" id="KW-1185">Reference proteome</keyword>
<dbReference type="Gene3D" id="3.90.70.10">
    <property type="entry name" value="Cysteine proteinases"/>
    <property type="match status" value="1"/>
</dbReference>
<evidence type="ECO:0000256" key="12">
    <source>
        <dbReference type="SAM" id="MobiDB-lite"/>
    </source>
</evidence>
<comment type="catalytic activity">
    <reaction evidence="1">
        <text>Thiol-dependent hydrolysis of ester, thioester, amide, peptide and isopeptide bonds formed by the C-terminal Gly of ubiquitin (a 76-residue protein attached to proteins as an intracellular targeting signal).</text>
        <dbReference type="EC" id="3.4.19.12"/>
    </reaction>
</comment>
<feature type="region of interest" description="Disordered" evidence="12">
    <location>
        <begin position="921"/>
        <end position="945"/>
    </location>
</feature>
<feature type="region of interest" description="Disordered" evidence="12">
    <location>
        <begin position="966"/>
        <end position="1002"/>
    </location>
</feature>
<gene>
    <name evidence="16" type="ORF">TCM_034494</name>
</gene>
<dbReference type="GO" id="GO:0006508">
    <property type="term" value="P:proteolysis"/>
    <property type="evidence" value="ECO:0007669"/>
    <property type="project" value="UniProtKB-KW"/>
</dbReference>
<keyword evidence="13" id="KW-1133">Transmembrane helix</keyword>
<name>A0A061FEU0_THECC</name>
<evidence type="ECO:0000259" key="14">
    <source>
        <dbReference type="PROSITE" id="PS50235"/>
    </source>
</evidence>
<evidence type="ECO:0000256" key="10">
    <source>
        <dbReference type="ARBA" id="ARBA00022833"/>
    </source>
</evidence>
<evidence type="ECO:0000256" key="6">
    <source>
        <dbReference type="ARBA" id="ARBA00022771"/>
    </source>
</evidence>
<feature type="compositionally biased region" description="Low complexity" evidence="12">
    <location>
        <begin position="289"/>
        <end position="301"/>
    </location>
</feature>
<keyword evidence="6 11" id="KW-0863">Zinc-finger</keyword>
<feature type="compositionally biased region" description="Polar residues" evidence="12">
    <location>
        <begin position="1052"/>
        <end position="1062"/>
    </location>
</feature>
<dbReference type="PANTHER" id="PTHR24006">
    <property type="entry name" value="UBIQUITIN CARBOXYL-TERMINAL HYDROLASE"/>
    <property type="match status" value="1"/>
</dbReference>
<dbReference type="PROSITE" id="PS00972">
    <property type="entry name" value="USP_1"/>
    <property type="match status" value="1"/>
</dbReference>
<feature type="transmembrane region" description="Helical" evidence="13">
    <location>
        <begin position="6"/>
        <end position="27"/>
    </location>
</feature>
<dbReference type="AlphaFoldDB" id="A0A061FEU0"/>
<keyword evidence="7" id="KW-0833">Ubl conjugation pathway</keyword>
<dbReference type="Proteomes" id="UP000026915">
    <property type="component" value="Chromosome 8"/>
</dbReference>
<dbReference type="GO" id="GO:0005634">
    <property type="term" value="C:nucleus"/>
    <property type="evidence" value="ECO:0000318"/>
    <property type="project" value="GO_Central"/>
</dbReference>
<feature type="region of interest" description="Disordered" evidence="12">
    <location>
        <begin position="434"/>
        <end position="459"/>
    </location>
</feature>
<dbReference type="InterPro" id="IPR018200">
    <property type="entry name" value="USP_CS"/>
</dbReference>
<reference evidence="16 17" key="1">
    <citation type="journal article" date="2013" name="Genome Biol.">
        <title>The genome sequence of the most widely cultivated cacao type and its use to identify candidate genes regulating pod color.</title>
        <authorList>
            <person name="Motamayor J.C."/>
            <person name="Mockaitis K."/>
            <person name="Schmutz J."/>
            <person name="Haiminen N."/>
            <person name="Iii D.L."/>
            <person name="Cornejo O."/>
            <person name="Findley S.D."/>
            <person name="Zheng P."/>
            <person name="Utro F."/>
            <person name="Royaert S."/>
            <person name="Saski C."/>
            <person name="Jenkins J."/>
            <person name="Podicheti R."/>
            <person name="Zhao M."/>
            <person name="Scheffler B.E."/>
            <person name="Stack J.C."/>
            <person name="Feltus F.A."/>
            <person name="Mustiga G.M."/>
            <person name="Amores F."/>
            <person name="Phillips W."/>
            <person name="Marelli J.P."/>
            <person name="May G.D."/>
            <person name="Shapiro H."/>
            <person name="Ma J."/>
            <person name="Bustamante C.D."/>
            <person name="Schnell R.J."/>
            <person name="Main D."/>
            <person name="Gilbert D."/>
            <person name="Parida L."/>
            <person name="Kuhn D.N."/>
        </authorList>
    </citation>
    <scope>NUCLEOTIDE SEQUENCE [LARGE SCALE GENOMIC DNA]</scope>
    <source>
        <strain evidence="17">cv. Matina 1-6</strain>
    </source>
</reference>
<keyword evidence="5" id="KW-0479">Metal-binding</keyword>
<protein>
    <recommendedName>
        <fullName evidence="3">ubiquitinyl hydrolase 1</fullName>
        <ecNumber evidence="3">3.4.19.12</ecNumber>
    </recommendedName>
</protein>
<dbReference type="OMA" id="LFYARCT"/>
<keyword evidence="13" id="KW-0812">Transmembrane</keyword>
<feature type="compositionally biased region" description="Polar residues" evidence="12">
    <location>
        <begin position="364"/>
        <end position="374"/>
    </location>
</feature>
<feature type="region of interest" description="Disordered" evidence="12">
    <location>
        <begin position="188"/>
        <end position="236"/>
    </location>
</feature>
<feature type="region of interest" description="Disordered" evidence="12">
    <location>
        <begin position="1018"/>
        <end position="1139"/>
    </location>
</feature>
<keyword evidence="4 16" id="KW-0645">Protease</keyword>
<dbReference type="Pfam" id="PF01753">
    <property type="entry name" value="zf-MYND"/>
    <property type="match status" value="1"/>
</dbReference>
<dbReference type="InterPro" id="IPR038765">
    <property type="entry name" value="Papain-like_cys_pep_sf"/>
</dbReference>
<dbReference type="SUPFAM" id="SSF54001">
    <property type="entry name" value="Cysteine proteinases"/>
    <property type="match status" value="1"/>
</dbReference>
<feature type="compositionally biased region" description="Basic and acidic residues" evidence="12">
    <location>
        <begin position="1129"/>
        <end position="1139"/>
    </location>
</feature>
<evidence type="ECO:0000256" key="9">
    <source>
        <dbReference type="ARBA" id="ARBA00022807"/>
    </source>
</evidence>
<dbReference type="GO" id="GO:0005829">
    <property type="term" value="C:cytosol"/>
    <property type="evidence" value="ECO:0000318"/>
    <property type="project" value="GO_Central"/>
</dbReference>
<evidence type="ECO:0000313" key="16">
    <source>
        <dbReference type="EMBL" id="EOY15433.1"/>
    </source>
</evidence>
<dbReference type="EMBL" id="CM001886">
    <property type="protein sequence ID" value="EOY15433.1"/>
    <property type="molecule type" value="Genomic_DNA"/>
</dbReference>
<evidence type="ECO:0000256" key="5">
    <source>
        <dbReference type="ARBA" id="ARBA00022723"/>
    </source>
</evidence>
<dbReference type="CDD" id="cd02661">
    <property type="entry name" value="Peptidase_C19E"/>
    <property type="match status" value="1"/>
</dbReference>
<feature type="compositionally biased region" description="Low complexity" evidence="12">
    <location>
        <begin position="921"/>
        <end position="941"/>
    </location>
</feature>
<feature type="domain" description="MYND-type" evidence="15">
    <location>
        <begin position="75"/>
        <end position="112"/>
    </location>
</feature>
<evidence type="ECO:0000256" key="13">
    <source>
        <dbReference type="SAM" id="Phobius"/>
    </source>
</evidence>
<dbReference type="GO" id="GO:0031647">
    <property type="term" value="P:regulation of protein stability"/>
    <property type="evidence" value="ECO:0000318"/>
    <property type="project" value="GO_Central"/>
</dbReference>
<feature type="region of interest" description="Disordered" evidence="12">
    <location>
        <begin position="113"/>
        <end position="133"/>
    </location>
</feature>
<dbReference type="SUPFAM" id="SSF144232">
    <property type="entry name" value="HIT/MYND zinc finger-like"/>
    <property type="match status" value="1"/>
</dbReference>
<dbReference type="Pfam" id="PF00443">
    <property type="entry name" value="UCH"/>
    <property type="match status" value="1"/>
</dbReference>
<dbReference type="GO" id="GO:0016579">
    <property type="term" value="P:protein deubiquitination"/>
    <property type="evidence" value="ECO:0007669"/>
    <property type="project" value="InterPro"/>
</dbReference>
<keyword evidence="8" id="KW-0378">Hydrolase</keyword>
<evidence type="ECO:0000313" key="17">
    <source>
        <dbReference type="Proteomes" id="UP000026915"/>
    </source>
</evidence>
<evidence type="ECO:0000256" key="2">
    <source>
        <dbReference type="ARBA" id="ARBA00009085"/>
    </source>
</evidence>
<dbReference type="FunCoup" id="A0A061FEU0">
    <property type="interactions" value="1986"/>
</dbReference>
<feature type="region of interest" description="Disordered" evidence="12">
    <location>
        <begin position="145"/>
        <end position="171"/>
    </location>
</feature>
<evidence type="ECO:0000256" key="7">
    <source>
        <dbReference type="ARBA" id="ARBA00022786"/>
    </source>
</evidence>
<feature type="compositionally biased region" description="Low complexity" evidence="12">
    <location>
        <begin position="974"/>
        <end position="1001"/>
    </location>
</feature>
<feature type="region of interest" description="Disordered" evidence="12">
    <location>
        <begin position="278"/>
        <end position="301"/>
    </location>
</feature>
<dbReference type="PROSITE" id="PS50865">
    <property type="entry name" value="ZF_MYND_2"/>
    <property type="match status" value="1"/>
</dbReference>
<evidence type="ECO:0000256" key="8">
    <source>
        <dbReference type="ARBA" id="ARBA00022801"/>
    </source>
</evidence>
<dbReference type="eggNOG" id="KOG1865">
    <property type="taxonomic scope" value="Eukaryota"/>
</dbReference>
<evidence type="ECO:0000256" key="4">
    <source>
        <dbReference type="ARBA" id="ARBA00022670"/>
    </source>
</evidence>
<dbReference type="InParanoid" id="A0A061FEU0"/>
<keyword evidence="9" id="KW-0788">Thiol protease</keyword>
<keyword evidence="10" id="KW-0862">Zinc</keyword>
<sequence>MLLAGDLGISSLVLVVSLVLPLIGLFIRRKWRLSVARQAEIKRLLILASEEAARAELESLLGYGTISVSRNYHQCAICFCPTTTRCARCKAVRYCSAKCQIIHWRQGHKEECHPPSIATHQNHDEGSDSGQKVVEQDQYGDRYEIEEKQHTKPTETSSTKPALSNSTSSSVVLHGKDDDIKVEFHADGEGTNSASESSSVSFSGFSSAAGSESSDDISVCESIGSNEPDKFDRSSSADANLDKFWTASGVNDVDQTNPSSPKFVRLVDSVDKFTKLNKLNQTKRDRSGESQCTSTSSSGLGISGTCEGSIAEPCATTSGFWGSSLESVASTSDADNESFQSTPKVAINSASLDSGSSLQFSFNLSGNASSSRPQGSKAKDVKLDDAPQGALGSTKVSDGVTLSRNIGLDARKVINSPSLNSEWPNHVECGSSSISHVPKPLEVKTSSPSSLQSGSESGSISTDVPFVSTLSSSCFEKAGSSTVINGPSNASHPLKSAEAYSSSARVHAVSSMKSGKIGVHANAATLPPVSSCSSNGRHGLKTSMLKVVDQFRGSKLPKHYPLGVGNEVTGKYSDKGLFPYESFVKLYNWNKVELQPCGLVNCGNSCYANAVLQCLTFTPPLTAYFLQGLHSKACAKKEWCFSCEFENLILKAKDGKSPLSPIGILSQLQNIGSQLANGKEEDAHEFLRYAIDAMQSVCLREAGVDSSGCSEEETTLVGLTFGGYLRSKIKCMKCQGKSERHERMMDLTVEIEGDIGTLEEALRRFTATEILDGENKYQCSRCKSYEKAKKKLTILEAPNVLTIALKRFQSGKFGKLNKAIRFPEILNLAPYMSGTSDKSPIYRLYGVVVHLDIMNAAFSGHYVCYVKNVQNKWFKIDDSTVVTSAELERVLTKGAYMLLYARCSPRAPRLIRSRNKTIPSRVNSKNLSKSSSSTHSSLDESYPSSIHPDFPGSIESLYSKYNPLQRISEEDSSSDSSSLFSSNSDEGSCCTDSTRDSTSADDFLDSVFGDSIRGWNSPWRSSDSDASSSSSSSPLYSRHSPLADLDRYASGSPETCGSQVEYTDSAAENVPLDRRPSGSSGRQKDEEGKGNHPFFHSDTSKQCRKIGSSSSRETDSERLGRVNPLNDVSFRRSTRERTN</sequence>
<dbReference type="HOGENOM" id="CLU_007397_1_1_1"/>
<dbReference type="PROSITE" id="PS50235">
    <property type="entry name" value="USP_3"/>
    <property type="match status" value="1"/>
</dbReference>
<dbReference type="GO" id="GO:0008270">
    <property type="term" value="F:zinc ion binding"/>
    <property type="evidence" value="ECO:0007669"/>
    <property type="project" value="UniProtKB-KW"/>
</dbReference>
<dbReference type="InterPro" id="IPR001394">
    <property type="entry name" value="Peptidase_C19_UCH"/>
</dbReference>
<evidence type="ECO:0000259" key="15">
    <source>
        <dbReference type="PROSITE" id="PS50865"/>
    </source>
</evidence>
<comment type="similarity">
    <text evidence="2">Belongs to the peptidase C19 family.</text>
</comment>
<dbReference type="Gramene" id="EOY15433">
    <property type="protein sequence ID" value="EOY15433"/>
    <property type="gene ID" value="TCM_034494"/>
</dbReference>
<proteinExistence type="inferred from homology"/>